<accession>A0ABC8RR91</accession>
<organism evidence="3 4">
    <name type="scientific">Ilex paraguariensis</name>
    <name type="common">yerba mate</name>
    <dbReference type="NCBI Taxonomy" id="185542"/>
    <lineage>
        <taxon>Eukaryota</taxon>
        <taxon>Viridiplantae</taxon>
        <taxon>Streptophyta</taxon>
        <taxon>Embryophyta</taxon>
        <taxon>Tracheophyta</taxon>
        <taxon>Spermatophyta</taxon>
        <taxon>Magnoliopsida</taxon>
        <taxon>eudicotyledons</taxon>
        <taxon>Gunneridae</taxon>
        <taxon>Pentapetalae</taxon>
        <taxon>asterids</taxon>
        <taxon>campanulids</taxon>
        <taxon>Aquifoliales</taxon>
        <taxon>Aquifoliaceae</taxon>
        <taxon>Ilex</taxon>
    </lineage>
</organism>
<evidence type="ECO:0000313" key="4">
    <source>
        <dbReference type="Proteomes" id="UP001642360"/>
    </source>
</evidence>
<comment type="caution">
    <text evidence="3">The sequence shown here is derived from an EMBL/GenBank/DDBJ whole genome shotgun (WGS) entry which is preliminary data.</text>
</comment>
<gene>
    <name evidence="3" type="ORF">ILEXP_LOCUS15336</name>
</gene>
<dbReference type="InterPro" id="IPR002213">
    <property type="entry name" value="UDP_glucos_trans"/>
</dbReference>
<keyword evidence="2" id="KW-0808">Transferase</keyword>
<comment type="similarity">
    <text evidence="1">Belongs to the UDP-glycosyltransferase family.</text>
</comment>
<dbReference type="SUPFAM" id="SSF53756">
    <property type="entry name" value="UDP-Glycosyltransferase/glycogen phosphorylase"/>
    <property type="match status" value="1"/>
</dbReference>
<dbReference type="CDD" id="cd03784">
    <property type="entry name" value="GT1_Gtf-like"/>
    <property type="match status" value="1"/>
</dbReference>
<evidence type="ECO:0000313" key="3">
    <source>
        <dbReference type="EMBL" id="CAK9147439.1"/>
    </source>
</evidence>
<protein>
    <submittedName>
        <fullName evidence="3">Uncharacterized protein</fullName>
    </submittedName>
</protein>
<evidence type="ECO:0000256" key="1">
    <source>
        <dbReference type="ARBA" id="ARBA00009995"/>
    </source>
</evidence>
<dbReference type="AlphaFoldDB" id="A0ABC8RR91"/>
<reference evidence="3 4" key="1">
    <citation type="submission" date="2024-02" db="EMBL/GenBank/DDBJ databases">
        <authorList>
            <person name="Vignale AGUSTIN F."/>
            <person name="Sosa J E."/>
            <person name="Modenutti C."/>
        </authorList>
    </citation>
    <scope>NUCLEOTIDE SEQUENCE [LARGE SCALE GENOMIC DNA]</scope>
</reference>
<dbReference type="GO" id="GO:0016740">
    <property type="term" value="F:transferase activity"/>
    <property type="evidence" value="ECO:0007669"/>
    <property type="project" value="UniProtKB-KW"/>
</dbReference>
<evidence type="ECO:0000256" key="2">
    <source>
        <dbReference type="ARBA" id="ARBA00022679"/>
    </source>
</evidence>
<dbReference type="PANTHER" id="PTHR11926:SF1374">
    <property type="entry name" value="UDP-GLYCOSYLTRANSFERASE 76F1-RELATED"/>
    <property type="match status" value="1"/>
</dbReference>
<dbReference type="EMBL" id="CAUOFW020001680">
    <property type="protein sequence ID" value="CAK9147439.1"/>
    <property type="molecule type" value="Genomic_DNA"/>
</dbReference>
<dbReference type="Gene3D" id="3.40.50.2000">
    <property type="entry name" value="Glycogen Phosphorylase B"/>
    <property type="match status" value="2"/>
</dbReference>
<name>A0ABC8RR91_9AQUA</name>
<keyword evidence="4" id="KW-1185">Reference proteome</keyword>
<dbReference type="PANTHER" id="PTHR11926">
    <property type="entry name" value="GLUCOSYL/GLUCURONOSYL TRANSFERASES"/>
    <property type="match status" value="1"/>
</dbReference>
<dbReference type="Proteomes" id="UP001642360">
    <property type="component" value="Unassembled WGS sequence"/>
</dbReference>
<dbReference type="Pfam" id="PF00201">
    <property type="entry name" value="UDPGT"/>
    <property type="match status" value="1"/>
</dbReference>
<proteinExistence type="inferred from homology"/>
<sequence>MEKQATKSYERVVLVPTPGFSITVAHAKFNSLNPSNHLEFVSLLLSDNIFERDFGNLYDVIVVVNNNCKVPLQEYLAQKMEKEEPHEQVTCIIFDWIMYFAESVANNLKLPSIILNTRCPSNFVAYHAFFSLAHKVTFLYKDLPLTKFCTLEEALKLIAHVCNLRASAIIWNTMDFLEHTELSQLQKHYQVPSFSIGPLHKLASLTSTSLVEEDTNGIQWMDKQALRSVIYVRLGSLATMDKKDLTEIAWGLANSDKSSLWVVRSDSIPGTEWVDILPKGFEEGVGERGCIIKWAPQKEVLAHCAVGGF</sequence>